<evidence type="ECO:0000256" key="14">
    <source>
        <dbReference type="ARBA" id="ARBA00047891"/>
    </source>
</evidence>
<dbReference type="NCBIfam" id="NF011456">
    <property type="entry name" value="PRK14874.1"/>
    <property type="match status" value="1"/>
</dbReference>
<protein>
    <recommendedName>
        <fullName evidence="6 15">Aspartate-semialdehyde dehydrogenase</fullName>
        <shortName evidence="15">ASA dehydrogenase</shortName>
        <shortName evidence="15">ASADH</shortName>
        <ecNumber evidence="6 15">1.2.1.11</ecNumber>
    </recommendedName>
    <alternativeName>
        <fullName evidence="15">Aspartate-beta-semialdehyde dehydrogenase</fullName>
    </alternativeName>
</protein>
<dbReference type="GO" id="GO:0019877">
    <property type="term" value="P:diaminopimelate biosynthetic process"/>
    <property type="evidence" value="ECO:0007669"/>
    <property type="project" value="UniProtKB-UniRule"/>
</dbReference>
<feature type="binding site" evidence="15">
    <location>
        <position position="306"/>
    </location>
    <ligand>
        <name>NADP(+)</name>
        <dbReference type="ChEBI" id="CHEBI:58349"/>
    </ligand>
</feature>
<dbReference type="GO" id="GO:0051287">
    <property type="term" value="F:NAD binding"/>
    <property type="evidence" value="ECO:0007669"/>
    <property type="project" value="InterPro"/>
</dbReference>
<comment type="catalytic activity">
    <reaction evidence="14 15">
        <text>L-aspartate 4-semialdehyde + phosphate + NADP(+) = 4-phospho-L-aspartate + NADPH + H(+)</text>
        <dbReference type="Rhea" id="RHEA:24284"/>
        <dbReference type="ChEBI" id="CHEBI:15378"/>
        <dbReference type="ChEBI" id="CHEBI:43474"/>
        <dbReference type="ChEBI" id="CHEBI:57535"/>
        <dbReference type="ChEBI" id="CHEBI:57783"/>
        <dbReference type="ChEBI" id="CHEBI:58349"/>
        <dbReference type="ChEBI" id="CHEBI:537519"/>
        <dbReference type="EC" id="1.2.1.11"/>
    </reaction>
</comment>
<dbReference type="Pfam" id="PF02774">
    <property type="entry name" value="Semialdhyde_dhC"/>
    <property type="match status" value="1"/>
</dbReference>
<evidence type="ECO:0000313" key="19">
    <source>
        <dbReference type="Proteomes" id="UP001431532"/>
    </source>
</evidence>
<feature type="binding site" evidence="15">
    <location>
        <begin position="12"/>
        <end position="15"/>
    </location>
    <ligand>
        <name>NADP(+)</name>
        <dbReference type="ChEBI" id="CHEBI:58349"/>
    </ligand>
</feature>
<sequence>MRKYRVAIVGATGMVGQTFIEVLKERQFPIESISFFASANSHGREIAFDGKIYLIETLTKSSFDRGFDFALFSAGSDISLEYAQIAADQNIIVIDNSSAWRMKPGISLVVPEVNASVLTKNDKIIANPNCSTIQAVVPLKIIDDLFNITRITYSTYQAVSGSGYQGIADLKRGYNNEENLFYDKSIYDNCFPHIDDFLETGYTKEEQKMIDETMKILNKKIKISATCVRIPVTIGHSISVHVECEKAIDLNQLRHAYKENNDIVFYEHNTYPTPKDVVGNDLVHVGRLRKDLSVDHGVILWVVADNIRKGAATNAVQIAEYLIKEDLV</sequence>
<dbReference type="PIRSF" id="PIRSF000148">
    <property type="entry name" value="ASA_dh"/>
    <property type="match status" value="1"/>
</dbReference>
<dbReference type="GO" id="GO:0009097">
    <property type="term" value="P:isoleucine biosynthetic process"/>
    <property type="evidence" value="ECO:0007669"/>
    <property type="project" value="UniProtKB-UniRule"/>
</dbReference>
<dbReference type="Proteomes" id="UP001431532">
    <property type="component" value="Unassembled WGS sequence"/>
</dbReference>
<name>A0AAW6U3G6_9MOLU</name>
<dbReference type="GO" id="GO:0071266">
    <property type="term" value="P:'de novo' L-methionine biosynthetic process"/>
    <property type="evidence" value="ECO:0007669"/>
    <property type="project" value="UniProtKB-UniRule"/>
</dbReference>
<dbReference type="Pfam" id="PF01118">
    <property type="entry name" value="Semialdhyde_dh"/>
    <property type="match status" value="1"/>
</dbReference>
<evidence type="ECO:0000259" key="17">
    <source>
        <dbReference type="SMART" id="SM00859"/>
    </source>
</evidence>
<evidence type="ECO:0000256" key="6">
    <source>
        <dbReference type="ARBA" id="ARBA00013120"/>
    </source>
</evidence>
<dbReference type="EC" id="1.2.1.11" evidence="6 15"/>
<feature type="binding site" evidence="15">
    <location>
        <position position="157"/>
    </location>
    <ligand>
        <name>substrate</name>
    </ligand>
</feature>
<comment type="caution">
    <text evidence="18">The sequence shown here is derived from an EMBL/GenBank/DDBJ whole genome shotgun (WGS) entry which is preliminary data.</text>
</comment>
<gene>
    <name evidence="15" type="primary">asd</name>
    <name evidence="18" type="ORF">QJ521_02615</name>
</gene>
<keyword evidence="12 15" id="KW-0457">Lysine biosynthesis</keyword>
<keyword evidence="8 15" id="KW-0791">Threonine biosynthesis</keyword>
<dbReference type="CDD" id="cd02316">
    <property type="entry name" value="VcASADH2_like_N"/>
    <property type="match status" value="1"/>
</dbReference>
<keyword evidence="9 15" id="KW-0521">NADP</keyword>
<evidence type="ECO:0000256" key="15">
    <source>
        <dbReference type="HAMAP-Rule" id="MF_02121"/>
    </source>
</evidence>
<comment type="function">
    <text evidence="15">Catalyzes the NADPH-dependent formation of L-aspartate-semialdehyde (L-ASA) by the reductive dephosphorylation of L-aspartyl-4-phosphate.</text>
</comment>
<dbReference type="InterPro" id="IPR012280">
    <property type="entry name" value="Semialdhyde_DH_dimer_dom"/>
</dbReference>
<dbReference type="CDD" id="cd18131">
    <property type="entry name" value="ASADH_C_bac_euk_like"/>
    <property type="match status" value="1"/>
</dbReference>
<comment type="pathway">
    <text evidence="2 15">Amino-acid biosynthesis; L-lysine biosynthesis via DAP pathway; (S)-tetrahydrodipicolinate from L-aspartate: step 2/4.</text>
</comment>
<comment type="pathway">
    <text evidence="1 15">Amino-acid biosynthesis; L-methionine biosynthesis via de novo pathway; L-homoserine from L-aspartate: step 2/3.</text>
</comment>
<evidence type="ECO:0000256" key="16">
    <source>
        <dbReference type="PIRSR" id="PIRSR000148-1"/>
    </source>
</evidence>
<dbReference type="GO" id="GO:0009088">
    <property type="term" value="P:threonine biosynthetic process"/>
    <property type="evidence" value="ECO:0007669"/>
    <property type="project" value="UniProtKB-UniRule"/>
</dbReference>
<dbReference type="InterPro" id="IPR000319">
    <property type="entry name" value="Asp-semialdehyde_DH_CS"/>
</dbReference>
<feature type="binding site" evidence="15">
    <location>
        <begin position="40"/>
        <end position="41"/>
    </location>
    <ligand>
        <name>NADP(+)</name>
        <dbReference type="ChEBI" id="CHEBI:58349"/>
    </ligand>
</feature>
<feature type="domain" description="Semialdehyde dehydrogenase NAD-binding" evidence="17">
    <location>
        <begin position="5"/>
        <end position="121"/>
    </location>
</feature>
<dbReference type="PANTHER" id="PTHR46278:SF2">
    <property type="entry name" value="ASPARTATE-SEMIALDEHYDE DEHYDROGENASE"/>
    <property type="match status" value="1"/>
</dbReference>
<dbReference type="GO" id="GO:0009089">
    <property type="term" value="P:lysine biosynthetic process via diaminopimelate"/>
    <property type="evidence" value="ECO:0007669"/>
    <property type="project" value="UniProtKB-UniRule"/>
</dbReference>
<evidence type="ECO:0000256" key="2">
    <source>
        <dbReference type="ARBA" id="ARBA00005076"/>
    </source>
</evidence>
<dbReference type="EMBL" id="JASCXW010000005">
    <property type="protein sequence ID" value="MDI6452447.1"/>
    <property type="molecule type" value="Genomic_DNA"/>
</dbReference>
<evidence type="ECO:0000256" key="13">
    <source>
        <dbReference type="ARBA" id="ARBA00023167"/>
    </source>
</evidence>
<feature type="binding site" evidence="15">
    <location>
        <position position="229"/>
    </location>
    <ligand>
        <name>substrate</name>
    </ligand>
</feature>
<organism evidence="18 19">
    <name type="scientific">Peloplasma aerotolerans</name>
    <dbReference type="NCBI Taxonomy" id="3044389"/>
    <lineage>
        <taxon>Bacteria</taxon>
        <taxon>Bacillati</taxon>
        <taxon>Mycoplasmatota</taxon>
        <taxon>Mollicutes</taxon>
        <taxon>Acholeplasmatales</taxon>
        <taxon>Acholeplasmataceae</taxon>
        <taxon>Peloplasma</taxon>
    </lineage>
</organism>
<dbReference type="NCBIfam" id="TIGR01296">
    <property type="entry name" value="asd_B"/>
    <property type="match status" value="1"/>
</dbReference>
<comment type="caution">
    <text evidence="15">Lacks conserved residue(s) required for the propagation of feature annotation.</text>
</comment>
<keyword evidence="7 15" id="KW-0028">Amino-acid biosynthesis</keyword>
<feature type="active site" description="Acyl-thioester intermediate" evidence="15 16">
    <location>
        <position position="130"/>
    </location>
</feature>
<evidence type="ECO:0000256" key="8">
    <source>
        <dbReference type="ARBA" id="ARBA00022697"/>
    </source>
</evidence>
<dbReference type="GO" id="GO:0050661">
    <property type="term" value="F:NADP binding"/>
    <property type="evidence" value="ECO:0007669"/>
    <property type="project" value="UniProtKB-UniRule"/>
</dbReference>
<evidence type="ECO:0000256" key="10">
    <source>
        <dbReference type="ARBA" id="ARBA00022915"/>
    </source>
</evidence>
<feature type="binding site" evidence="15">
    <location>
        <begin position="160"/>
        <end position="161"/>
    </location>
    <ligand>
        <name>NADP(+)</name>
        <dbReference type="ChEBI" id="CHEBI:58349"/>
    </ligand>
</feature>
<evidence type="ECO:0000313" key="18">
    <source>
        <dbReference type="EMBL" id="MDI6452447.1"/>
    </source>
</evidence>
<accession>A0AAW6U3G6</accession>
<dbReference type="PROSITE" id="PS01103">
    <property type="entry name" value="ASD"/>
    <property type="match status" value="1"/>
</dbReference>
<keyword evidence="19" id="KW-1185">Reference proteome</keyword>
<dbReference type="InterPro" id="IPR005986">
    <property type="entry name" value="Asp_semialdehyde_DH_beta"/>
</dbReference>
<dbReference type="InterPro" id="IPR012080">
    <property type="entry name" value="Asp_semialdehyde_DH"/>
</dbReference>
<dbReference type="InterPro" id="IPR036291">
    <property type="entry name" value="NAD(P)-bd_dom_sf"/>
</dbReference>
<proteinExistence type="inferred from homology"/>
<keyword evidence="13 15" id="KW-0486">Methionine biosynthesis</keyword>
<evidence type="ECO:0000256" key="1">
    <source>
        <dbReference type="ARBA" id="ARBA00005021"/>
    </source>
</evidence>
<evidence type="ECO:0000256" key="11">
    <source>
        <dbReference type="ARBA" id="ARBA00023002"/>
    </source>
</evidence>
<dbReference type="PANTHER" id="PTHR46278">
    <property type="entry name" value="DEHYDROGENASE, PUTATIVE-RELATED"/>
    <property type="match status" value="1"/>
</dbReference>
<dbReference type="InterPro" id="IPR000534">
    <property type="entry name" value="Semialdehyde_DH_NAD-bd"/>
</dbReference>
<comment type="pathway">
    <text evidence="3 15">Amino-acid biosynthesis; L-threonine biosynthesis; L-threonine from L-aspartate: step 2/5.</text>
</comment>
<evidence type="ECO:0000256" key="9">
    <source>
        <dbReference type="ARBA" id="ARBA00022857"/>
    </source>
</evidence>
<keyword evidence="10 15" id="KW-0220">Diaminopimelate biosynthesis</keyword>
<dbReference type="GO" id="GO:0004073">
    <property type="term" value="F:aspartate-semialdehyde dehydrogenase activity"/>
    <property type="evidence" value="ECO:0007669"/>
    <property type="project" value="UniProtKB-UniRule"/>
</dbReference>
<dbReference type="SUPFAM" id="SSF55347">
    <property type="entry name" value="Glyceraldehyde-3-phosphate dehydrogenase-like, C-terminal domain"/>
    <property type="match status" value="1"/>
</dbReference>
<dbReference type="Gene3D" id="3.40.50.720">
    <property type="entry name" value="NAD(P)-binding Rossmann-like Domain"/>
    <property type="match status" value="1"/>
</dbReference>
<dbReference type="GO" id="GO:0046983">
    <property type="term" value="F:protein dimerization activity"/>
    <property type="evidence" value="ECO:0007669"/>
    <property type="project" value="InterPro"/>
</dbReference>
<dbReference type="Gene3D" id="3.30.360.10">
    <property type="entry name" value="Dihydrodipicolinate Reductase, domain 2"/>
    <property type="match status" value="1"/>
</dbReference>
<dbReference type="SUPFAM" id="SSF51735">
    <property type="entry name" value="NAD(P)-binding Rossmann-fold domains"/>
    <property type="match status" value="1"/>
</dbReference>
<evidence type="ECO:0000256" key="5">
    <source>
        <dbReference type="ARBA" id="ARBA00011738"/>
    </source>
</evidence>
<dbReference type="RefSeq" id="WP_282838862.1">
    <property type="nucleotide sequence ID" value="NZ_JASCXW010000005.1"/>
</dbReference>
<comment type="subunit">
    <text evidence="5 15">Homodimer.</text>
</comment>
<dbReference type="AlphaFoldDB" id="A0AAW6U3G6"/>
<dbReference type="HAMAP" id="MF_02121">
    <property type="entry name" value="ASADH"/>
    <property type="match status" value="1"/>
</dbReference>
<feature type="active site" description="Proton acceptor" evidence="15 16">
    <location>
        <position position="236"/>
    </location>
</feature>
<evidence type="ECO:0000256" key="3">
    <source>
        <dbReference type="ARBA" id="ARBA00005097"/>
    </source>
</evidence>
<evidence type="ECO:0000256" key="4">
    <source>
        <dbReference type="ARBA" id="ARBA00010584"/>
    </source>
</evidence>
<evidence type="ECO:0000256" key="7">
    <source>
        <dbReference type="ARBA" id="ARBA00022605"/>
    </source>
</evidence>
<feature type="binding site" evidence="15">
    <location>
        <position position="101"/>
    </location>
    <ligand>
        <name>phosphate</name>
        <dbReference type="ChEBI" id="CHEBI:43474"/>
    </ligand>
</feature>
<dbReference type="SMART" id="SM00859">
    <property type="entry name" value="Semialdhyde_dh"/>
    <property type="match status" value="1"/>
</dbReference>
<keyword evidence="11 15" id="KW-0560">Oxidoreductase</keyword>
<evidence type="ECO:0000256" key="12">
    <source>
        <dbReference type="ARBA" id="ARBA00023154"/>
    </source>
</evidence>
<comment type="similarity">
    <text evidence="4 15">Belongs to the aspartate-semialdehyde dehydrogenase family.</text>
</comment>
<reference evidence="18" key="1">
    <citation type="submission" date="2023-05" db="EMBL/GenBank/DDBJ databases">
        <title>Mariniplasma microaerophilum sp. nov., a novel anaerobic mollicute isolated from terrestrial mud volcano, Taman Peninsula, Russia.</title>
        <authorList>
            <person name="Khomyakova M.A."/>
            <person name="Merkel A.Y."/>
            <person name="Slobodkin A.I."/>
        </authorList>
    </citation>
    <scope>NUCLEOTIDE SEQUENCE</scope>
    <source>
        <strain evidence="18">M4Ah</strain>
    </source>
</reference>